<evidence type="ECO:0008006" key="2">
    <source>
        <dbReference type="Google" id="ProtNLM"/>
    </source>
</evidence>
<organism evidence="1">
    <name type="scientific">Mycobacterium phage Farewell</name>
    <dbReference type="NCBI Taxonomy" id="3158893"/>
    <lineage>
        <taxon>Viruses</taxon>
        <taxon>Duplodnaviria</taxon>
        <taxon>Heunggongvirae</taxon>
        <taxon>Uroviricota</taxon>
        <taxon>Caudoviricetes</taxon>
    </lineage>
</organism>
<protein>
    <recommendedName>
        <fullName evidence="2">Minor tail protein</fullName>
    </recommendedName>
</protein>
<sequence>MSTPTMYVPPSPGIVVAEMAGAESGVCGLTAPAGVSVTVEVTVAVTVVGDVAVDWASLAPLAIANPTATPTATAMAATPTNAMRSGCHLSAALLDGESGSCVMRGY</sequence>
<reference evidence="1" key="1">
    <citation type="submission" date="2024-04" db="EMBL/GenBank/DDBJ databases">
        <authorList>
            <person name="Adelman N."/>
            <person name="Griciute V."/>
            <person name="Hart J."/>
            <person name="Matonsi M."/>
            <person name="Molloy S.D."/>
            <person name="Viland M.D."/>
            <person name="Lewis C.M."/>
            <person name="Garlena R.A."/>
            <person name="Russell D.A."/>
            <person name="Jacobs-Sera D."/>
            <person name="Hatfull G.F."/>
        </authorList>
    </citation>
    <scope>NUCLEOTIDE SEQUENCE</scope>
</reference>
<name>A0AAU8GMR3_9CAUD</name>
<gene>
    <name evidence="1" type="primary">47</name>
    <name evidence="1" type="ORF">PBI_FAREWELL_47</name>
</gene>
<accession>A0AAU8GMR3</accession>
<evidence type="ECO:0000313" key="1">
    <source>
        <dbReference type="EMBL" id="XCH42809.1"/>
    </source>
</evidence>
<proteinExistence type="predicted"/>
<dbReference type="EMBL" id="PP750958">
    <property type="protein sequence ID" value="XCH42809.1"/>
    <property type="molecule type" value="Genomic_DNA"/>
</dbReference>